<dbReference type="GO" id="GO:0006633">
    <property type="term" value="P:fatty acid biosynthetic process"/>
    <property type="evidence" value="ECO:0007669"/>
    <property type="project" value="UniProtKB-UniPathway"/>
</dbReference>
<evidence type="ECO:0000256" key="8">
    <source>
        <dbReference type="ARBA" id="ARBA00023160"/>
    </source>
</evidence>
<keyword evidence="7" id="KW-0443">Lipid metabolism</keyword>
<keyword evidence="6 9" id="KW-0520">NAD</keyword>
<dbReference type="RefSeq" id="WP_072696795.1">
    <property type="nucleotide sequence ID" value="NZ_FRDI01000004.1"/>
</dbReference>
<protein>
    <recommendedName>
        <fullName evidence="9">Enoyl-[acyl-carrier-protein] reductase [NADH]</fullName>
        <ecNumber evidence="9">1.3.1.9</ecNumber>
    </recommendedName>
</protein>
<name>A0A1M7SP64_9BACT</name>
<dbReference type="InterPro" id="IPR014358">
    <property type="entry name" value="Enoyl-ACP_Rdtase_NADH"/>
</dbReference>
<evidence type="ECO:0000256" key="3">
    <source>
        <dbReference type="ARBA" id="ARBA00022516"/>
    </source>
</evidence>
<dbReference type="PANTHER" id="PTHR43159:SF2">
    <property type="entry name" value="ENOYL-[ACYL-CARRIER-PROTEIN] REDUCTASE [NADH], CHLOROPLASTIC"/>
    <property type="match status" value="1"/>
</dbReference>
<dbReference type="FunFam" id="3.40.50.720:FF:000054">
    <property type="entry name" value="Enoyl-[acyl-carrier-protein] reductase [NADH]"/>
    <property type="match status" value="1"/>
</dbReference>
<evidence type="ECO:0000256" key="5">
    <source>
        <dbReference type="ARBA" id="ARBA00023002"/>
    </source>
</evidence>
<dbReference type="EC" id="1.3.1.9" evidence="9"/>
<evidence type="ECO:0000313" key="14">
    <source>
        <dbReference type="Proteomes" id="UP000186469"/>
    </source>
</evidence>
<dbReference type="Gene3D" id="3.40.50.720">
    <property type="entry name" value="NAD(P)-binding Rossmann-like Domain"/>
    <property type="match status" value="1"/>
</dbReference>
<dbReference type="InterPro" id="IPR036291">
    <property type="entry name" value="NAD(P)-bd_dom_sf"/>
</dbReference>
<dbReference type="PIRSF" id="PIRSF000094">
    <property type="entry name" value="Enoyl-ACP_rdct"/>
    <property type="match status" value="1"/>
</dbReference>
<feature type="binding site" evidence="12">
    <location>
        <begin position="190"/>
        <end position="194"/>
    </location>
    <ligand>
        <name>NAD(+)</name>
        <dbReference type="ChEBI" id="CHEBI:57540"/>
    </ligand>
</feature>
<proteinExistence type="inferred from homology"/>
<dbReference type="Proteomes" id="UP000186469">
    <property type="component" value="Unassembled WGS sequence"/>
</dbReference>
<evidence type="ECO:0000256" key="9">
    <source>
        <dbReference type="PIRNR" id="PIRNR000094"/>
    </source>
</evidence>
<dbReference type="InterPro" id="IPR002347">
    <property type="entry name" value="SDR_fam"/>
</dbReference>
<evidence type="ECO:0000256" key="2">
    <source>
        <dbReference type="ARBA" id="ARBA00009233"/>
    </source>
</evidence>
<dbReference type="UniPathway" id="UPA00094"/>
<evidence type="ECO:0000256" key="6">
    <source>
        <dbReference type="ARBA" id="ARBA00023027"/>
    </source>
</evidence>
<keyword evidence="14" id="KW-1185">Reference proteome</keyword>
<keyword evidence="5 9" id="KW-0560">Oxidoreductase</keyword>
<feature type="binding site" evidence="11">
    <location>
        <position position="94"/>
    </location>
    <ligand>
        <name>substrate</name>
    </ligand>
</feature>
<dbReference type="Pfam" id="PF13561">
    <property type="entry name" value="adh_short_C2"/>
    <property type="match status" value="1"/>
</dbReference>
<keyword evidence="8 9" id="KW-0275">Fatty acid biosynthesis</keyword>
<feature type="binding site" evidence="12">
    <location>
        <position position="91"/>
    </location>
    <ligand>
        <name>NAD(+)</name>
        <dbReference type="ChEBI" id="CHEBI:57540"/>
    </ligand>
</feature>
<dbReference type="SUPFAM" id="SSF51735">
    <property type="entry name" value="NAD(P)-binding Rossmann-fold domains"/>
    <property type="match status" value="1"/>
</dbReference>
<dbReference type="EMBL" id="FRDI01000004">
    <property type="protein sequence ID" value="SHN60281.1"/>
    <property type="molecule type" value="Genomic_DNA"/>
</dbReference>
<comment type="pathway">
    <text evidence="1">Lipid metabolism; fatty acid biosynthesis.</text>
</comment>
<feature type="active site" description="Proton acceptor" evidence="10">
    <location>
        <position position="154"/>
    </location>
</feature>
<feature type="binding site" evidence="12">
    <location>
        <begin position="63"/>
        <end position="64"/>
    </location>
    <ligand>
        <name>NAD(+)</name>
        <dbReference type="ChEBI" id="CHEBI:57540"/>
    </ligand>
</feature>
<feature type="binding site" evidence="12">
    <location>
        <begin position="18"/>
        <end position="19"/>
    </location>
    <ligand>
        <name>NAD(+)</name>
        <dbReference type="ChEBI" id="CHEBI:57540"/>
    </ligand>
</feature>
<comment type="catalytic activity">
    <reaction evidence="9">
        <text>a 2,3-saturated acyl-[ACP] + NAD(+) = a (2E)-enoyl-[ACP] + NADH + H(+)</text>
        <dbReference type="Rhea" id="RHEA:10240"/>
        <dbReference type="Rhea" id="RHEA-COMP:9925"/>
        <dbReference type="Rhea" id="RHEA-COMP:9926"/>
        <dbReference type="ChEBI" id="CHEBI:15378"/>
        <dbReference type="ChEBI" id="CHEBI:57540"/>
        <dbReference type="ChEBI" id="CHEBI:57945"/>
        <dbReference type="ChEBI" id="CHEBI:78784"/>
        <dbReference type="ChEBI" id="CHEBI:78785"/>
        <dbReference type="EC" id="1.3.1.9"/>
    </reaction>
</comment>
<dbReference type="AlphaFoldDB" id="A0A1M7SP64"/>
<dbReference type="FunFam" id="1.10.8.400:FF:000001">
    <property type="entry name" value="Enoyl-[acyl-carrier-protein] reductase [NADH]"/>
    <property type="match status" value="1"/>
</dbReference>
<organism evidence="13 14">
    <name type="scientific">Desulfovibrio litoralis DSM 11393</name>
    <dbReference type="NCBI Taxonomy" id="1121455"/>
    <lineage>
        <taxon>Bacteria</taxon>
        <taxon>Pseudomonadati</taxon>
        <taxon>Thermodesulfobacteriota</taxon>
        <taxon>Desulfovibrionia</taxon>
        <taxon>Desulfovibrionales</taxon>
        <taxon>Desulfovibrionaceae</taxon>
        <taxon>Desulfovibrio</taxon>
    </lineage>
</organism>
<evidence type="ECO:0000256" key="7">
    <source>
        <dbReference type="ARBA" id="ARBA00023098"/>
    </source>
</evidence>
<evidence type="ECO:0000256" key="10">
    <source>
        <dbReference type="PIRSR" id="PIRSR000094-1"/>
    </source>
</evidence>
<evidence type="ECO:0000256" key="1">
    <source>
        <dbReference type="ARBA" id="ARBA00005194"/>
    </source>
</evidence>
<dbReference type="PRINTS" id="PR00081">
    <property type="entry name" value="GDHRDH"/>
</dbReference>
<feature type="binding site" evidence="12">
    <location>
        <position position="161"/>
    </location>
    <ligand>
        <name>NAD(+)</name>
        <dbReference type="ChEBI" id="CHEBI:57540"/>
    </ligand>
</feature>
<gene>
    <name evidence="13" type="ORF">SAMN02745728_01110</name>
</gene>
<reference evidence="13 14" key="1">
    <citation type="submission" date="2016-12" db="EMBL/GenBank/DDBJ databases">
        <authorList>
            <person name="Song W.-J."/>
            <person name="Kurnit D.M."/>
        </authorList>
    </citation>
    <scope>NUCLEOTIDE SEQUENCE [LARGE SCALE GENOMIC DNA]</scope>
    <source>
        <strain evidence="13 14">DSM 11393</strain>
    </source>
</reference>
<evidence type="ECO:0000256" key="11">
    <source>
        <dbReference type="PIRSR" id="PIRSR000094-2"/>
    </source>
</evidence>
<keyword evidence="3 9" id="KW-0444">Lipid biosynthesis</keyword>
<feature type="binding site" evidence="12">
    <location>
        <position position="12"/>
    </location>
    <ligand>
        <name>NAD(+)</name>
        <dbReference type="ChEBI" id="CHEBI:57540"/>
    </ligand>
</feature>
<sequence length="262" mass="28281">MLLKDKKAVIFGVANNKSIAYGIAKAFKDNGASIALSYPNDAIKKRVEPIAKELGADLIFPCDVSQDSEITNSAEIVKKHWGNIDVLVHAVAFANREDLQGRFIDTNRAGYATALDISSYSLVALCKAFEEIMNPGSSVMTLSYYGAQKIITHYNVMGVAKAALEACVGYLSYDLGEKDIRINAISAGPIRTLAASGIGGIALILNHMEKFTPLKRNVTIEDVGNTAVYLASDLSKSVTGEVLFVDAGYHRSGIQIEKKDEE</sequence>
<dbReference type="GO" id="GO:0004318">
    <property type="term" value="F:enoyl-[acyl-carrier-protein] reductase (NADH) activity"/>
    <property type="evidence" value="ECO:0007669"/>
    <property type="project" value="UniProtKB-EC"/>
</dbReference>
<dbReference type="CDD" id="cd05372">
    <property type="entry name" value="ENR_SDR"/>
    <property type="match status" value="1"/>
</dbReference>
<dbReference type="OrthoDB" id="9803628at2"/>
<evidence type="ECO:0000256" key="12">
    <source>
        <dbReference type="PIRSR" id="PIRSR000094-3"/>
    </source>
</evidence>
<comment type="similarity">
    <text evidence="2 9">Belongs to the short-chain dehydrogenases/reductases (SDR) family. FabI subfamily.</text>
</comment>
<accession>A0A1M7SP64</accession>
<keyword evidence="4" id="KW-0276">Fatty acid metabolism</keyword>
<dbReference type="PANTHER" id="PTHR43159">
    <property type="entry name" value="ENOYL-[ACYL-CARRIER-PROTEIN] REDUCTASE"/>
    <property type="match status" value="1"/>
</dbReference>
<evidence type="ECO:0000256" key="4">
    <source>
        <dbReference type="ARBA" id="ARBA00022832"/>
    </source>
</evidence>
<feature type="active site" description="Proton acceptor" evidence="10">
    <location>
        <position position="144"/>
    </location>
</feature>
<dbReference type="STRING" id="1121455.SAMN02745728_01110"/>
<dbReference type="Gene3D" id="1.10.8.400">
    <property type="entry name" value="Enoyl acyl carrier protein reductase"/>
    <property type="match status" value="1"/>
</dbReference>
<evidence type="ECO:0000313" key="13">
    <source>
        <dbReference type="EMBL" id="SHN60281.1"/>
    </source>
</evidence>